<proteinExistence type="predicted"/>
<sequence>MVPSTSVSFGESWIGHPRSCQRTQSIFWFRMLGIRSVSNLVVTVASGLLAQRGFVSRLQRFWSAFPTNAIFRIWIQTTLVWHANSSNKYSTSLLVPFSAKDLCWRLDDQRSLSCFVNPPVLQSLVSRSVPRFKPLLIESVNPF</sequence>
<accession>A0A3P8IQL3</accession>
<keyword evidence="2" id="KW-1185">Reference proteome</keyword>
<evidence type="ECO:0000313" key="1">
    <source>
        <dbReference type="EMBL" id="VDP59923.1"/>
    </source>
</evidence>
<evidence type="ECO:0000313" key="2">
    <source>
        <dbReference type="Proteomes" id="UP000269396"/>
    </source>
</evidence>
<gene>
    <name evidence="1" type="ORF">SMTD_LOCUS12040</name>
</gene>
<reference evidence="1 2" key="1">
    <citation type="submission" date="2018-11" db="EMBL/GenBank/DDBJ databases">
        <authorList>
            <consortium name="Pathogen Informatics"/>
        </authorList>
    </citation>
    <scope>NUCLEOTIDE SEQUENCE [LARGE SCALE GENOMIC DNA]</scope>
    <source>
        <strain>Denwood</strain>
        <strain evidence="2">Zambia</strain>
    </source>
</reference>
<protein>
    <submittedName>
        <fullName evidence="1">Uncharacterized protein</fullName>
    </submittedName>
</protein>
<organism evidence="1 2">
    <name type="scientific">Schistosoma mattheei</name>
    <dbReference type="NCBI Taxonomy" id="31246"/>
    <lineage>
        <taxon>Eukaryota</taxon>
        <taxon>Metazoa</taxon>
        <taxon>Spiralia</taxon>
        <taxon>Lophotrochozoa</taxon>
        <taxon>Platyhelminthes</taxon>
        <taxon>Trematoda</taxon>
        <taxon>Digenea</taxon>
        <taxon>Strigeidida</taxon>
        <taxon>Schistosomatoidea</taxon>
        <taxon>Schistosomatidae</taxon>
        <taxon>Schistosoma</taxon>
    </lineage>
</organism>
<name>A0A3P8IQL3_9TREM</name>
<dbReference type="Proteomes" id="UP000269396">
    <property type="component" value="Unassembled WGS sequence"/>
</dbReference>
<dbReference type="AlphaFoldDB" id="A0A3P8IQL3"/>
<dbReference type="EMBL" id="UZAL01032052">
    <property type="protein sequence ID" value="VDP59923.1"/>
    <property type="molecule type" value="Genomic_DNA"/>
</dbReference>